<dbReference type="EMBL" id="BGZK01000945">
    <property type="protein sequence ID" value="GBP65999.1"/>
    <property type="molecule type" value="Genomic_DNA"/>
</dbReference>
<sequence length="227" mass="25173">MILIGSGQIKTVGEEKEQRETHDYPQSSGLEQGILTPPRITCTSVSVLFLKNNRVIFRGGQLQSKRVKCNRKICKDSNSTETVLKTELMKLVPEDRMLYIITCGGDIKKSGCNKLFLEKNMRMSEVIGTLPVITTKLTISRNRGEGEEAMYRGQEGITLNLHGNYLEAIAMGRDTNRGKGSMISDEHSGTAVPRSVVSKLDETKHSKVTARPRPCLRHASNCGGVFF</sequence>
<evidence type="ECO:0000313" key="1">
    <source>
        <dbReference type="EMBL" id="GBP65999.1"/>
    </source>
</evidence>
<dbReference type="AlphaFoldDB" id="A0A4C1XUW4"/>
<accession>A0A4C1XUW4</accession>
<name>A0A4C1XUW4_EUMVA</name>
<protein>
    <submittedName>
        <fullName evidence="1">Uncharacterized protein</fullName>
    </submittedName>
</protein>
<comment type="caution">
    <text evidence="1">The sequence shown here is derived from an EMBL/GenBank/DDBJ whole genome shotgun (WGS) entry which is preliminary data.</text>
</comment>
<organism evidence="1 2">
    <name type="scientific">Eumeta variegata</name>
    <name type="common">Bagworm moth</name>
    <name type="synonym">Eumeta japonica</name>
    <dbReference type="NCBI Taxonomy" id="151549"/>
    <lineage>
        <taxon>Eukaryota</taxon>
        <taxon>Metazoa</taxon>
        <taxon>Ecdysozoa</taxon>
        <taxon>Arthropoda</taxon>
        <taxon>Hexapoda</taxon>
        <taxon>Insecta</taxon>
        <taxon>Pterygota</taxon>
        <taxon>Neoptera</taxon>
        <taxon>Endopterygota</taxon>
        <taxon>Lepidoptera</taxon>
        <taxon>Glossata</taxon>
        <taxon>Ditrysia</taxon>
        <taxon>Tineoidea</taxon>
        <taxon>Psychidae</taxon>
        <taxon>Oiketicinae</taxon>
        <taxon>Eumeta</taxon>
    </lineage>
</organism>
<keyword evidence="2" id="KW-1185">Reference proteome</keyword>
<dbReference type="Proteomes" id="UP000299102">
    <property type="component" value="Unassembled WGS sequence"/>
</dbReference>
<gene>
    <name evidence="1" type="ORF">EVAR_47499_1</name>
</gene>
<evidence type="ECO:0000313" key="2">
    <source>
        <dbReference type="Proteomes" id="UP000299102"/>
    </source>
</evidence>
<proteinExistence type="predicted"/>
<reference evidence="1 2" key="1">
    <citation type="journal article" date="2019" name="Commun. Biol.">
        <title>The bagworm genome reveals a unique fibroin gene that provides high tensile strength.</title>
        <authorList>
            <person name="Kono N."/>
            <person name="Nakamura H."/>
            <person name="Ohtoshi R."/>
            <person name="Tomita M."/>
            <person name="Numata K."/>
            <person name="Arakawa K."/>
        </authorList>
    </citation>
    <scope>NUCLEOTIDE SEQUENCE [LARGE SCALE GENOMIC DNA]</scope>
</reference>